<proteinExistence type="predicted"/>
<name>A0A645IZG1_9ZZZZ</name>
<accession>A0A645IZG1</accession>
<dbReference type="AlphaFoldDB" id="A0A645IZG1"/>
<sequence length="131" mass="14600">MLRLFEILLEQHPDLRIKRDDALNVFAGIEPAGEIAAPDVLSGGQIGGVQFDFRINPVGIAVEDTYFAVKQNLYSLELAELDQRRRIEDIILAFIPGDFIDDGLPHRVVPAFDAGESGFREQRFQPAGDHP</sequence>
<gene>
    <name evidence="1" type="ORF">SDC9_204247</name>
</gene>
<dbReference type="EMBL" id="VSSQ01127029">
    <property type="protein sequence ID" value="MPN56557.1"/>
    <property type="molecule type" value="Genomic_DNA"/>
</dbReference>
<reference evidence="1" key="1">
    <citation type="submission" date="2019-08" db="EMBL/GenBank/DDBJ databases">
        <authorList>
            <person name="Kucharzyk K."/>
            <person name="Murdoch R.W."/>
            <person name="Higgins S."/>
            <person name="Loffler F."/>
        </authorList>
    </citation>
    <scope>NUCLEOTIDE SEQUENCE</scope>
</reference>
<protein>
    <submittedName>
        <fullName evidence="1">Uncharacterized protein</fullName>
    </submittedName>
</protein>
<comment type="caution">
    <text evidence="1">The sequence shown here is derived from an EMBL/GenBank/DDBJ whole genome shotgun (WGS) entry which is preliminary data.</text>
</comment>
<evidence type="ECO:0000313" key="1">
    <source>
        <dbReference type="EMBL" id="MPN56557.1"/>
    </source>
</evidence>
<organism evidence="1">
    <name type="scientific">bioreactor metagenome</name>
    <dbReference type="NCBI Taxonomy" id="1076179"/>
    <lineage>
        <taxon>unclassified sequences</taxon>
        <taxon>metagenomes</taxon>
        <taxon>ecological metagenomes</taxon>
    </lineage>
</organism>